<reference evidence="1 2" key="1">
    <citation type="submission" date="2015-09" db="EMBL/GenBank/DDBJ databases">
        <title>Trachymyrmex cornetzi WGS genome.</title>
        <authorList>
            <person name="Nygaard S."/>
            <person name="Hu H."/>
            <person name="Boomsma J."/>
            <person name="Zhang G."/>
        </authorList>
    </citation>
    <scope>NUCLEOTIDE SEQUENCE [LARGE SCALE GENOMIC DNA]</scope>
    <source>
        <strain evidence="1">Tcor2-1</strain>
        <tissue evidence="1">Whole body</tissue>
    </source>
</reference>
<keyword evidence="2" id="KW-1185">Reference proteome</keyword>
<protein>
    <submittedName>
        <fullName evidence="1">Uncharacterized protein</fullName>
    </submittedName>
</protein>
<accession>A0A195E229</accession>
<evidence type="ECO:0000313" key="1">
    <source>
        <dbReference type="EMBL" id="KYN18959.1"/>
    </source>
</evidence>
<name>A0A195E229_9HYME</name>
<dbReference type="AlphaFoldDB" id="A0A195E229"/>
<dbReference type="Proteomes" id="UP000078492">
    <property type="component" value="Unassembled WGS sequence"/>
</dbReference>
<sequence>MIFILVERFTSRDRVEASVSSIAQMLIVTIVAMYTPDLIDARSFFFETILLCSEYFSSLCAIGDLEWYVEVCVVLHDFLINRLTWIIYNPRSTFNVAFVILFIL</sequence>
<organism evidence="1 2">
    <name type="scientific">Trachymyrmex cornetzi</name>
    <dbReference type="NCBI Taxonomy" id="471704"/>
    <lineage>
        <taxon>Eukaryota</taxon>
        <taxon>Metazoa</taxon>
        <taxon>Ecdysozoa</taxon>
        <taxon>Arthropoda</taxon>
        <taxon>Hexapoda</taxon>
        <taxon>Insecta</taxon>
        <taxon>Pterygota</taxon>
        <taxon>Neoptera</taxon>
        <taxon>Endopterygota</taxon>
        <taxon>Hymenoptera</taxon>
        <taxon>Apocrita</taxon>
        <taxon>Aculeata</taxon>
        <taxon>Formicoidea</taxon>
        <taxon>Formicidae</taxon>
        <taxon>Myrmicinae</taxon>
        <taxon>Trachymyrmex</taxon>
    </lineage>
</organism>
<dbReference type="EMBL" id="KQ979814">
    <property type="protein sequence ID" value="KYN18959.1"/>
    <property type="molecule type" value="Genomic_DNA"/>
</dbReference>
<evidence type="ECO:0000313" key="2">
    <source>
        <dbReference type="Proteomes" id="UP000078492"/>
    </source>
</evidence>
<gene>
    <name evidence="1" type="ORF">ALC57_08632</name>
</gene>
<proteinExistence type="predicted"/>